<dbReference type="PANTHER" id="PTHR24356">
    <property type="entry name" value="SERINE/THREONINE-PROTEIN KINASE"/>
    <property type="match status" value="1"/>
</dbReference>
<dbReference type="AlphaFoldDB" id="A0A9Q0RF06"/>
<evidence type="ECO:0000259" key="12">
    <source>
        <dbReference type="PROSITE" id="PS50011"/>
    </source>
</evidence>
<evidence type="ECO:0000256" key="5">
    <source>
        <dbReference type="ARBA" id="ARBA00022741"/>
    </source>
</evidence>
<evidence type="ECO:0000256" key="2">
    <source>
        <dbReference type="ARBA" id="ARBA00022527"/>
    </source>
</evidence>
<evidence type="ECO:0000256" key="9">
    <source>
        <dbReference type="ARBA" id="ARBA00048679"/>
    </source>
</evidence>
<dbReference type="GO" id="GO:0004674">
    <property type="term" value="F:protein serine/threonine kinase activity"/>
    <property type="evidence" value="ECO:0007669"/>
    <property type="project" value="UniProtKB-KW"/>
</dbReference>
<dbReference type="SUPFAM" id="SSF56112">
    <property type="entry name" value="Protein kinase-like (PK-like)"/>
    <property type="match status" value="1"/>
</dbReference>
<evidence type="ECO:0000259" key="13">
    <source>
        <dbReference type="PROSITE" id="PS51285"/>
    </source>
</evidence>
<keyword evidence="4" id="KW-0808">Transferase</keyword>
<keyword evidence="5 10" id="KW-0547">Nucleotide-binding</keyword>
<dbReference type="InterPro" id="IPR011009">
    <property type="entry name" value="Kinase-like_dom_sf"/>
</dbReference>
<keyword evidence="6 14" id="KW-0418">Kinase</keyword>
<evidence type="ECO:0000256" key="6">
    <source>
        <dbReference type="ARBA" id="ARBA00022777"/>
    </source>
</evidence>
<feature type="binding site" evidence="10">
    <location>
        <position position="132"/>
    </location>
    <ligand>
        <name>ATP</name>
        <dbReference type="ChEBI" id="CHEBI:30616"/>
    </ligand>
</feature>
<dbReference type="FunFam" id="1.10.510.10:FF:000446">
    <property type="entry name" value="Microtubule associated serine/threonine kinase 2"/>
    <property type="match status" value="1"/>
</dbReference>
<comment type="caution">
    <text evidence="14">The sequence shown here is derived from an EMBL/GenBank/DDBJ whole genome shotgun (WGS) entry which is preliminary data.</text>
</comment>
<comment type="similarity">
    <text evidence="11">Belongs to the protein kinase superfamily.</text>
</comment>
<dbReference type="EMBL" id="JAPDFW010000057">
    <property type="protein sequence ID" value="KAJ5077649.1"/>
    <property type="molecule type" value="Genomic_DNA"/>
</dbReference>
<dbReference type="SMART" id="SM00220">
    <property type="entry name" value="S_TKc"/>
    <property type="match status" value="1"/>
</dbReference>
<dbReference type="PROSITE" id="PS50011">
    <property type="entry name" value="PROTEIN_KINASE_DOM"/>
    <property type="match status" value="1"/>
</dbReference>
<name>A0A9Q0RF06_ANAIG</name>
<keyword evidence="2 11" id="KW-0723">Serine/threonine-protein kinase</keyword>
<evidence type="ECO:0000313" key="15">
    <source>
        <dbReference type="Proteomes" id="UP001149090"/>
    </source>
</evidence>
<evidence type="ECO:0000256" key="4">
    <source>
        <dbReference type="ARBA" id="ARBA00022679"/>
    </source>
</evidence>
<dbReference type="OMA" id="KLRVDQF"/>
<dbReference type="PROSITE" id="PS00107">
    <property type="entry name" value="PROTEIN_KINASE_ATP"/>
    <property type="match status" value="1"/>
</dbReference>
<dbReference type="InterPro" id="IPR000719">
    <property type="entry name" value="Prot_kinase_dom"/>
</dbReference>
<dbReference type="Gene3D" id="3.30.200.20">
    <property type="entry name" value="Phosphorylase Kinase, domain 1"/>
    <property type="match status" value="2"/>
</dbReference>
<dbReference type="GO" id="GO:0005815">
    <property type="term" value="C:microtubule organizing center"/>
    <property type="evidence" value="ECO:0007669"/>
    <property type="project" value="UniProtKB-ARBA"/>
</dbReference>
<sequence>MSKRGVLSKKAHEITENVNQKPELAYSKETEEKVMVCKQYVRQKYIEFLHYLWTRNARLDELKKQMDEDKLSPKQRKKKLEKYYLTETNYLRQRRKRLFVEDFQIIAKIGQGGYADVFLCRKKDTKELLALKRMKKELIYQTNQQIFFSRIEYLYLAMDYLRGGDLKTLLLNVKILEEDTAKFYAAEMLLCIEALHKLGFIHRDLKPENFLIDENGHIKLTDFGLSKNVALKQQWRDTIKNMKGKHGNMFVNSGQKRNHQTLRKLQQQKRSYSIVGSPDYISPEILEQKGYVGTVDFWSLGCILYEMLAGFPPFSGENDDETLANVLNFQYTLEYPQYDEGEEVMTDEAWDLIKKLLCAPEERLGRGSIDEIKNHSFFKEIEWDKLRESTPPFVPQVEDDADIVYFDTSYFEDSSIEVHTPKNDPKSFVLQSPKNEFSGFTFKKLSGTDKGIQEMFQITNQKFN</sequence>
<dbReference type="GO" id="GO:0035556">
    <property type="term" value="P:intracellular signal transduction"/>
    <property type="evidence" value="ECO:0007669"/>
    <property type="project" value="TreeGrafter"/>
</dbReference>
<accession>A0A9Q0RF06</accession>
<dbReference type="OrthoDB" id="18472at2759"/>
<dbReference type="InterPro" id="IPR050236">
    <property type="entry name" value="Ser_Thr_kinase_AGC"/>
</dbReference>
<dbReference type="Proteomes" id="UP001149090">
    <property type="component" value="Unassembled WGS sequence"/>
</dbReference>
<keyword evidence="15" id="KW-1185">Reference proteome</keyword>
<keyword evidence="7 10" id="KW-0067">ATP-binding</keyword>
<dbReference type="GO" id="GO:0005524">
    <property type="term" value="F:ATP binding"/>
    <property type="evidence" value="ECO:0007669"/>
    <property type="project" value="UniProtKB-UniRule"/>
</dbReference>
<comment type="catalytic activity">
    <reaction evidence="9">
        <text>L-seryl-[protein] + ATP = O-phospho-L-seryl-[protein] + ADP + H(+)</text>
        <dbReference type="Rhea" id="RHEA:17989"/>
        <dbReference type="Rhea" id="RHEA-COMP:9863"/>
        <dbReference type="Rhea" id="RHEA-COMP:11604"/>
        <dbReference type="ChEBI" id="CHEBI:15378"/>
        <dbReference type="ChEBI" id="CHEBI:29999"/>
        <dbReference type="ChEBI" id="CHEBI:30616"/>
        <dbReference type="ChEBI" id="CHEBI:83421"/>
        <dbReference type="ChEBI" id="CHEBI:456216"/>
        <dbReference type="EC" id="2.7.11.1"/>
    </reaction>
</comment>
<dbReference type="EC" id="2.7.11.1" evidence="1"/>
<feature type="domain" description="Protein kinase" evidence="12">
    <location>
        <begin position="103"/>
        <end position="378"/>
    </location>
</feature>
<dbReference type="InterPro" id="IPR017441">
    <property type="entry name" value="Protein_kinase_ATP_BS"/>
</dbReference>
<evidence type="ECO:0000256" key="3">
    <source>
        <dbReference type="ARBA" id="ARBA00022553"/>
    </source>
</evidence>
<feature type="domain" description="AGC-kinase C-terminal" evidence="13">
    <location>
        <begin position="379"/>
        <end position="452"/>
    </location>
</feature>
<comment type="catalytic activity">
    <reaction evidence="8">
        <text>L-threonyl-[protein] + ATP = O-phospho-L-threonyl-[protein] + ADP + H(+)</text>
        <dbReference type="Rhea" id="RHEA:46608"/>
        <dbReference type="Rhea" id="RHEA-COMP:11060"/>
        <dbReference type="Rhea" id="RHEA-COMP:11605"/>
        <dbReference type="ChEBI" id="CHEBI:15378"/>
        <dbReference type="ChEBI" id="CHEBI:30013"/>
        <dbReference type="ChEBI" id="CHEBI:30616"/>
        <dbReference type="ChEBI" id="CHEBI:61977"/>
        <dbReference type="ChEBI" id="CHEBI:456216"/>
        <dbReference type="EC" id="2.7.11.1"/>
    </reaction>
</comment>
<proteinExistence type="inferred from homology"/>
<gene>
    <name evidence="14" type="ORF">M0811_05748</name>
</gene>
<dbReference type="PROSITE" id="PS51285">
    <property type="entry name" value="AGC_KINASE_CTER"/>
    <property type="match status" value="1"/>
</dbReference>
<dbReference type="InterPro" id="IPR000961">
    <property type="entry name" value="AGC-kinase_C"/>
</dbReference>
<dbReference type="InterPro" id="IPR008271">
    <property type="entry name" value="Ser/Thr_kinase_AS"/>
</dbReference>
<organism evidence="14 15">
    <name type="scientific">Anaeramoeba ignava</name>
    <name type="common">Anaerobic marine amoeba</name>
    <dbReference type="NCBI Taxonomy" id="1746090"/>
    <lineage>
        <taxon>Eukaryota</taxon>
        <taxon>Metamonada</taxon>
        <taxon>Anaeramoebidae</taxon>
        <taxon>Anaeramoeba</taxon>
    </lineage>
</organism>
<dbReference type="Pfam" id="PF00069">
    <property type="entry name" value="Pkinase"/>
    <property type="match status" value="2"/>
</dbReference>
<protein>
    <recommendedName>
        <fullName evidence="1">non-specific serine/threonine protein kinase</fullName>
        <ecNumber evidence="1">2.7.11.1</ecNumber>
    </recommendedName>
</protein>
<evidence type="ECO:0000256" key="10">
    <source>
        <dbReference type="PROSITE-ProRule" id="PRU10141"/>
    </source>
</evidence>
<reference evidence="14" key="1">
    <citation type="submission" date="2022-10" db="EMBL/GenBank/DDBJ databases">
        <title>Novel sulphate-reducing endosymbionts in the free-living metamonad Anaeramoeba.</title>
        <authorList>
            <person name="Jerlstrom-Hultqvist J."/>
            <person name="Cepicka I."/>
            <person name="Gallot-Lavallee L."/>
            <person name="Salas-Leiva D."/>
            <person name="Curtis B.A."/>
            <person name="Zahonova K."/>
            <person name="Pipaliya S."/>
            <person name="Dacks J."/>
            <person name="Roger A.J."/>
        </authorList>
    </citation>
    <scope>NUCLEOTIDE SEQUENCE</scope>
    <source>
        <strain evidence="14">BMAN</strain>
    </source>
</reference>
<dbReference type="SMART" id="SM00133">
    <property type="entry name" value="S_TK_X"/>
    <property type="match status" value="1"/>
</dbReference>
<evidence type="ECO:0000313" key="14">
    <source>
        <dbReference type="EMBL" id="KAJ5077649.1"/>
    </source>
</evidence>
<evidence type="ECO:0000256" key="8">
    <source>
        <dbReference type="ARBA" id="ARBA00047899"/>
    </source>
</evidence>
<dbReference type="PANTHER" id="PTHR24356:SF417">
    <property type="entry name" value="CELL CYCLE PROTEIN KINASE DBF2-RELATED"/>
    <property type="match status" value="1"/>
</dbReference>
<dbReference type="PROSITE" id="PS00108">
    <property type="entry name" value="PROTEIN_KINASE_ST"/>
    <property type="match status" value="1"/>
</dbReference>
<evidence type="ECO:0000256" key="1">
    <source>
        <dbReference type="ARBA" id="ARBA00012513"/>
    </source>
</evidence>
<keyword evidence="3" id="KW-0597">Phosphoprotein</keyword>
<evidence type="ECO:0000256" key="7">
    <source>
        <dbReference type="ARBA" id="ARBA00022840"/>
    </source>
</evidence>
<dbReference type="Gene3D" id="1.10.510.10">
    <property type="entry name" value="Transferase(Phosphotransferase) domain 1"/>
    <property type="match status" value="1"/>
</dbReference>
<evidence type="ECO:0000256" key="11">
    <source>
        <dbReference type="RuleBase" id="RU000304"/>
    </source>
</evidence>